<evidence type="ECO:0000256" key="5">
    <source>
        <dbReference type="SAM" id="SignalP"/>
    </source>
</evidence>
<keyword evidence="4" id="KW-1015">Disulfide bond</keyword>
<evidence type="ECO:0000313" key="8">
    <source>
        <dbReference type="Proteomes" id="UP001303473"/>
    </source>
</evidence>
<protein>
    <recommendedName>
        <fullName evidence="6">AA1-like domain-containing protein</fullName>
    </recommendedName>
</protein>
<keyword evidence="2" id="KW-0964">Secreted</keyword>
<accession>A0AAN6N6Q9</accession>
<dbReference type="EMBL" id="MU853823">
    <property type="protein sequence ID" value="KAK3938768.1"/>
    <property type="molecule type" value="Genomic_DNA"/>
</dbReference>
<evidence type="ECO:0000256" key="3">
    <source>
        <dbReference type="ARBA" id="ARBA00022729"/>
    </source>
</evidence>
<comment type="subcellular location">
    <subcellularLocation>
        <location evidence="1">Secreted</location>
    </subcellularLocation>
</comment>
<dbReference type="GO" id="GO:0005576">
    <property type="term" value="C:extracellular region"/>
    <property type="evidence" value="ECO:0007669"/>
    <property type="project" value="UniProtKB-SubCell"/>
</dbReference>
<evidence type="ECO:0000256" key="1">
    <source>
        <dbReference type="ARBA" id="ARBA00004613"/>
    </source>
</evidence>
<sequence length="207" mass="23024">MHSSVRSLLVLFLGSFAAAAAAPGSRERERIRRRDGGRSDLTCSAASFRALSWTAENFYFHSDITYSTPAHQIDDGEVSFNLSNAALSYVMDCSAMSFQLEDFFYGDQWYPCKPSNEADPNGSGVAAFRYDRRSGRIDINQTWACNDGDPRYPVYLNASGTTNVTLTCNHTTWQNQNWTMGQTYSTDTVDCVPANVTIMPANIMAWS</sequence>
<evidence type="ECO:0000256" key="2">
    <source>
        <dbReference type="ARBA" id="ARBA00022525"/>
    </source>
</evidence>
<evidence type="ECO:0000313" key="7">
    <source>
        <dbReference type="EMBL" id="KAK3938768.1"/>
    </source>
</evidence>
<gene>
    <name evidence="7" type="ORF">QBC46DRAFT_317240</name>
</gene>
<dbReference type="InterPro" id="IPR032382">
    <property type="entry name" value="AltA1"/>
</dbReference>
<evidence type="ECO:0000259" key="6">
    <source>
        <dbReference type="Pfam" id="PF16541"/>
    </source>
</evidence>
<name>A0AAN6N6Q9_9PEZI</name>
<comment type="caution">
    <text evidence="7">The sequence shown here is derived from an EMBL/GenBank/DDBJ whole genome shotgun (WGS) entry which is preliminary data.</text>
</comment>
<feature type="domain" description="AA1-like" evidence="6">
    <location>
        <begin position="58"/>
        <end position="191"/>
    </location>
</feature>
<evidence type="ECO:0000256" key="4">
    <source>
        <dbReference type="ARBA" id="ARBA00023157"/>
    </source>
</evidence>
<keyword evidence="8" id="KW-1185">Reference proteome</keyword>
<dbReference type="AlphaFoldDB" id="A0AAN6N6Q9"/>
<reference evidence="8" key="1">
    <citation type="journal article" date="2023" name="Mol. Phylogenet. Evol.">
        <title>Genome-scale phylogeny and comparative genomics of the fungal order Sordariales.</title>
        <authorList>
            <person name="Hensen N."/>
            <person name="Bonometti L."/>
            <person name="Westerberg I."/>
            <person name="Brannstrom I.O."/>
            <person name="Guillou S."/>
            <person name="Cros-Aarteil S."/>
            <person name="Calhoun S."/>
            <person name="Haridas S."/>
            <person name="Kuo A."/>
            <person name="Mondo S."/>
            <person name="Pangilinan J."/>
            <person name="Riley R."/>
            <person name="LaButti K."/>
            <person name="Andreopoulos B."/>
            <person name="Lipzen A."/>
            <person name="Chen C."/>
            <person name="Yan M."/>
            <person name="Daum C."/>
            <person name="Ng V."/>
            <person name="Clum A."/>
            <person name="Steindorff A."/>
            <person name="Ohm R.A."/>
            <person name="Martin F."/>
            <person name="Silar P."/>
            <person name="Natvig D.O."/>
            <person name="Lalanne C."/>
            <person name="Gautier V."/>
            <person name="Ament-Velasquez S.L."/>
            <person name="Kruys A."/>
            <person name="Hutchinson M.I."/>
            <person name="Powell A.J."/>
            <person name="Barry K."/>
            <person name="Miller A.N."/>
            <person name="Grigoriev I.V."/>
            <person name="Debuchy R."/>
            <person name="Gladieux P."/>
            <person name="Hiltunen Thoren M."/>
            <person name="Johannesson H."/>
        </authorList>
    </citation>
    <scope>NUCLEOTIDE SEQUENCE [LARGE SCALE GENOMIC DNA]</scope>
    <source>
        <strain evidence="8">CBS 340.73</strain>
    </source>
</reference>
<organism evidence="7 8">
    <name type="scientific">Diplogelasinospora grovesii</name>
    <dbReference type="NCBI Taxonomy" id="303347"/>
    <lineage>
        <taxon>Eukaryota</taxon>
        <taxon>Fungi</taxon>
        <taxon>Dikarya</taxon>
        <taxon>Ascomycota</taxon>
        <taxon>Pezizomycotina</taxon>
        <taxon>Sordariomycetes</taxon>
        <taxon>Sordariomycetidae</taxon>
        <taxon>Sordariales</taxon>
        <taxon>Diplogelasinosporaceae</taxon>
        <taxon>Diplogelasinospora</taxon>
    </lineage>
</organism>
<feature type="signal peptide" evidence="5">
    <location>
        <begin position="1"/>
        <end position="21"/>
    </location>
</feature>
<dbReference type="Proteomes" id="UP001303473">
    <property type="component" value="Unassembled WGS sequence"/>
</dbReference>
<proteinExistence type="predicted"/>
<keyword evidence="3 5" id="KW-0732">Signal</keyword>
<feature type="chain" id="PRO_5042943466" description="AA1-like domain-containing protein" evidence="5">
    <location>
        <begin position="22"/>
        <end position="207"/>
    </location>
</feature>
<dbReference type="Pfam" id="PF16541">
    <property type="entry name" value="AltA1"/>
    <property type="match status" value="1"/>
</dbReference>